<dbReference type="GO" id="GO:0098609">
    <property type="term" value="P:cell-cell adhesion"/>
    <property type="evidence" value="ECO:0007669"/>
    <property type="project" value="TreeGrafter"/>
</dbReference>
<dbReference type="GO" id="GO:1900026">
    <property type="term" value="P:positive regulation of substrate adhesion-dependent cell spreading"/>
    <property type="evidence" value="ECO:0007669"/>
    <property type="project" value="TreeGrafter"/>
</dbReference>
<dbReference type="GO" id="GO:2001046">
    <property type="term" value="P:positive regulation of integrin-mediated signaling pathway"/>
    <property type="evidence" value="ECO:0007669"/>
    <property type="project" value="TreeGrafter"/>
</dbReference>
<dbReference type="EMBL" id="KL596722">
    <property type="protein sequence ID" value="KER27461.1"/>
    <property type="molecule type" value="Genomic_DNA"/>
</dbReference>
<keyword evidence="4 5" id="KW-0440">LIM domain</keyword>
<dbReference type="CDD" id="cd09334">
    <property type="entry name" value="LIM4_PINCH"/>
    <property type="match status" value="1"/>
</dbReference>
<evidence type="ECO:0000256" key="3">
    <source>
        <dbReference type="ARBA" id="ARBA00022833"/>
    </source>
</evidence>
<dbReference type="FunFam" id="2.10.110.10:FF:000009">
    <property type="entry name" value="Paxillin isoform 1"/>
    <property type="match status" value="1"/>
</dbReference>
<dbReference type="GeneID" id="20319680"/>
<evidence type="ECO:0000256" key="4">
    <source>
        <dbReference type="ARBA" id="ARBA00023038"/>
    </source>
</evidence>
<dbReference type="KEGG" id="ovi:T265_05498"/>
<evidence type="ECO:0000259" key="6">
    <source>
        <dbReference type="PROSITE" id="PS50023"/>
    </source>
</evidence>
<evidence type="ECO:0000313" key="7">
    <source>
        <dbReference type="EMBL" id="KER27461.1"/>
    </source>
</evidence>
<proteinExistence type="predicted"/>
<gene>
    <name evidence="7" type="ORF">T265_05498</name>
</gene>
<name>A0A074ZK81_OPIVI</name>
<dbReference type="InterPro" id="IPR017351">
    <property type="entry name" value="PINCH-1-4-like"/>
</dbReference>
<dbReference type="PANTHER" id="PTHR24210">
    <property type="entry name" value="LIM DOMAIN-CONTAINING PROTEIN"/>
    <property type="match status" value="1"/>
</dbReference>
<evidence type="ECO:0000256" key="5">
    <source>
        <dbReference type="PROSITE-ProRule" id="PRU00125"/>
    </source>
</evidence>
<keyword evidence="8" id="KW-1185">Reference proteome</keyword>
<dbReference type="GO" id="GO:0046872">
    <property type="term" value="F:metal ion binding"/>
    <property type="evidence" value="ECO:0007669"/>
    <property type="project" value="UniProtKB-KW"/>
</dbReference>
<keyword evidence="1 5" id="KW-0479">Metal-binding</keyword>
<dbReference type="Gene3D" id="2.10.110.10">
    <property type="entry name" value="Cysteine Rich Protein"/>
    <property type="match status" value="5"/>
</dbReference>
<dbReference type="CTD" id="20319680"/>
<dbReference type="Pfam" id="PF00412">
    <property type="entry name" value="LIM"/>
    <property type="match status" value="5"/>
</dbReference>
<dbReference type="AlphaFoldDB" id="A0A074ZK81"/>
<protein>
    <recommendedName>
        <fullName evidence="6">LIM zinc-binding domain-containing protein</fullName>
    </recommendedName>
</protein>
<feature type="domain" description="LIM zinc-binding" evidence="6">
    <location>
        <begin position="127"/>
        <end position="185"/>
    </location>
</feature>
<keyword evidence="2" id="KW-0677">Repeat</keyword>
<dbReference type="SUPFAM" id="SSF57716">
    <property type="entry name" value="Glucocorticoid receptor-like (DNA-binding domain)"/>
    <property type="match status" value="4"/>
</dbReference>
<dbReference type="FunFam" id="2.10.110.10:FF:000017">
    <property type="entry name" value="Lim and senescent cell antigen-like-containing"/>
    <property type="match status" value="1"/>
</dbReference>
<dbReference type="OrthoDB" id="20689at2759"/>
<dbReference type="PANTHER" id="PTHR24210:SF0">
    <property type="entry name" value="LIM DOMAIN-CONTAINING PROTEIN"/>
    <property type="match status" value="1"/>
</dbReference>
<feature type="domain" description="LIM zinc-binding" evidence="6">
    <location>
        <begin position="65"/>
        <end position="126"/>
    </location>
</feature>
<dbReference type="RefSeq" id="XP_009168784.1">
    <property type="nucleotide sequence ID" value="XM_009170520.1"/>
</dbReference>
<dbReference type="PROSITE" id="PS00478">
    <property type="entry name" value="LIM_DOMAIN_1"/>
    <property type="match status" value="2"/>
</dbReference>
<accession>A0A074ZK81</accession>
<dbReference type="InterPro" id="IPR001781">
    <property type="entry name" value="Znf_LIM"/>
</dbReference>
<organism evidence="7 8">
    <name type="scientific">Opisthorchis viverrini</name>
    <name type="common">Southeast Asian liver fluke</name>
    <dbReference type="NCBI Taxonomy" id="6198"/>
    <lineage>
        <taxon>Eukaryota</taxon>
        <taxon>Metazoa</taxon>
        <taxon>Spiralia</taxon>
        <taxon>Lophotrochozoa</taxon>
        <taxon>Platyhelminthes</taxon>
        <taxon>Trematoda</taxon>
        <taxon>Digenea</taxon>
        <taxon>Opisthorchiida</taxon>
        <taxon>Opisthorchiata</taxon>
        <taxon>Opisthorchiidae</taxon>
        <taxon>Opisthorchis</taxon>
    </lineage>
</organism>
<dbReference type="GO" id="GO:0005737">
    <property type="term" value="C:cytoplasm"/>
    <property type="evidence" value="ECO:0007669"/>
    <property type="project" value="TreeGrafter"/>
</dbReference>
<feature type="domain" description="LIM zinc-binding" evidence="6">
    <location>
        <begin position="249"/>
        <end position="308"/>
    </location>
</feature>
<dbReference type="PROSITE" id="PS50023">
    <property type="entry name" value="LIM_DOMAIN_2"/>
    <property type="match status" value="3"/>
</dbReference>
<dbReference type="Proteomes" id="UP000054324">
    <property type="component" value="Unassembled WGS sequence"/>
</dbReference>
<evidence type="ECO:0000256" key="2">
    <source>
        <dbReference type="ARBA" id="ARBA00022737"/>
    </source>
</evidence>
<dbReference type="GO" id="GO:0005925">
    <property type="term" value="C:focal adhesion"/>
    <property type="evidence" value="ECO:0007669"/>
    <property type="project" value="TreeGrafter"/>
</dbReference>
<sequence length="383" mass="44096">MWMRTIRAETPTTCVEQVPRFNGTSSAHLEEGHGQLTVRALSNEMGPALACLRTGEHDAPTSEETLCERCLEPFLSAENIVSYRDGLFHQKCFVCVQCFQPLSLAEFYEHEERRYCKYDFQMLFAPFCHKCGEFVMSRVIKVLGRSWHPECLLCDQCGAELVVTGLHKFNGRPLCRACFNELSQVQSTGHLCQTCRTYVSKSEMIRFKGDPHHPHHFKCARCEVELGPDARERGGDLYCLQCFDKLGIPVCAACRRLVEGRIVWALGKPWHVEHFVCHQCEVPFMGGRFYELQGRAYCFPHYQARTGSTCHICCQPVMDILARFTNKAYCPGHFTCFICDRKLNEKSKLYEIDLKPACKECYDKLPTHWKKRLAKLHMLEAHD</sequence>
<dbReference type="STRING" id="6198.A0A074ZK81"/>
<dbReference type="GO" id="GO:0005911">
    <property type="term" value="C:cell-cell junction"/>
    <property type="evidence" value="ECO:0007669"/>
    <property type="project" value="TreeGrafter"/>
</dbReference>
<dbReference type="SMART" id="SM00132">
    <property type="entry name" value="LIM"/>
    <property type="match status" value="5"/>
</dbReference>
<reference evidence="7 8" key="1">
    <citation type="submission" date="2013-11" db="EMBL/GenBank/DDBJ databases">
        <title>Opisthorchis viverrini - life in the bile duct.</title>
        <authorList>
            <person name="Young N.D."/>
            <person name="Nagarajan N."/>
            <person name="Lin S.J."/>
            <person name="Korhonen P.K."/>
            <person name="Jex A.R."/>
            <person name="Hall R.S."/>
            <person name="Safavi-Hemami H."/>
            <person name="Kaewkong W."/>
            <person name="Bertrand D."/>
            <person name="Gao S."/>
            <person name="Seet Q."/>
            <person name="Wongkham S."/>
            <person name="Teh B.T."/>
            <person name="Wongkham C."/>
            <person name="Intapan P.M."/>
            <person name="Maleewong W."/>
            <person name="Yang X."/>
            <person name="Hu M."/>
            <person name="Wang Z."/>
            <person name="Hofmann A."/>
            <person name="Sternberg P.W."/>
            <person name="Tan P."/>
            <person name="Wang J."/>
            <person name="Gasser R.B."/>
        </authorList>
    </citation>
    <scope>NUCLEOTIDE SEQUENCE [LARGE SCALE GENOMIC DNA]</scope>
</reference>
<dbReference type="GO" id="GO:0045216">
    <property type="term" value="P:cell-cell junction organization"/>
    <property type="evidence" value="ECO:0007669"/>
    <property type="project" value="TreeGrafter"/>
</dbReference>
<evidence type="ECO:0000313" key="8">
    <source>
        <dbReference type="Proteomes" id="UP000054324"/>
    </source>
</evidence>
<keyword evidence="3 5" id="KW-0862">Zinc</keyword>
<evidence type="ECO:0000256" key="1">
    <source>
        <dbReference type="ARBA" id="ARBA00022723"/>
    </source>
</evidence>